<keyword evidence="2 11" id="KW-0813">Transport</keyword>
<keyword evidence="16" id="KW-0675">Receptor</keyword>
<comment type="subcellular location">
    <subcellularLocation>
        <location evidence="1 11">Cell outer membrane</location>
        <topology evidence="1 11">Multi-pass membrane protein</topology>
    </subcellularLocation>
</comment>
<feature type="domain" description="TonB-dependent receptor plug" evidence="15">
    <location>
        <begin position="45"/>
        <end position="153"/>
    </location>
</feature>
<dbReference type="Pfam" id="PF00593">
    <property type="entry name" value="TonB_dep_Rec_b-barrel"/>
    <property type="match status" value="1"/>
</dbReference>
<dbReference type="Gene3D" id="2.40.170.20">
    <property type="entry name" value="TonB-dependent receptor, beta-barrel domain"/>
    <property type="match status" value="3"/>
</dbReference>
<evidence type="ECO:0000256" key="4">
    <source>
        <dbReference type="ARBA" id="ARBA00022496"/>
    </source>
</evidence>
<dbReference type="AlphaFoldDB" id="A0A4U1B9I8"/>
<proteinExistence type="inferred from homology"/>
<keyword evidence="9 11" id="KW-0472">Membrane</keyword>
<dbReference type="GO" id="GO:0009279">
    <property type="term" value="C:cell outer membrane"/>
    <property type="evidence" value="ECO:0007669"/>
    <property type="project" value="UniProtKB-SubCell"/>
</dbReference>
<dbReference type="InterPro" id="IPR036942">
    <property type="entry name" value="Beta-barrel_TonB_sf"/>
</dbReference>
<evidence type="ECO:0000313" key="16">
    <source>
        <dbReference type="EMBL" id="TKB46731.1"/>
    </source>
</evidence>
<dbReference type="InterPro" id="IPR012910">
    <property type="entry name" value="Plug_dom"/>
</dbReference>
<protein>
    <submittedName>
        <fullName evidence="16">TonB-dependent receptor</fullName>
    </submittedName>
</protein>
<evidence type="ECO:0000256" key="11">
    <source>
        <dbReference type="PROSITE-ProRule" id="PRU01360"/>
    </source>
</evidence>
<keyword evidence="4" id="KW-0410">Iron transport</keyword>
<evidence type="ECO:0000259" key="14">
    <source>
        <dbReference type="Pfam" id="PF00593"/>
    </source>
</evidence>
<evidence type="ECO:0000256" key="9">
    <source>
        <dbReference type="ARBA" id="ARBA00023136"/>
    </source>
</evidence>
<evidence type="ECO:0000256" key="2">
    <source>
        <dbReference type="ARBA" id="ARBA00022448"/>
    </source>
</evidence>
<name>A0A4U1B9I8_9GAMM</name>
<evidence type="ECO:0000256" key="1">
    <source>
        <dbReference type="ARBA" id="ARBA00004571"/>
    </source>
</evidence>
<feature type="domain" description="TonB-dependent receptor-like beta-barrel" evidence="14">
    <location>
        <begin position="304"/>
        <end position="774"/>
    </location>
</feature>
<feature type="signal peptide" evidence="13">
    <location>
        <begin position="1"/>
        <end position="23"/>
    </location>
</feature>
<keyword evidence="7" id="KW-0406">Ion transport</keyword>
<dbReference type="GO" id="GO:0006826">
    <property type="term" value="P:iron ion transport"/>
    <property type="evidence" value="ECO:0007669"/>
    <property type="project" value="UniProtKB-KW"/>
</dbReference>
<evidence type="ECO:0000256" key="13">
    <source>
        <dbReference type="SAM" id="SignalP"/>
    </source>
</evidence>
<dbReference type="PROSITE" id="PS52016">
    <property type="entry name" value="TONB_DEPENDENT_REC_3"/>
    <property type="match status" value="1"/>
</dbReference>
<evidence type="ECO:0000256" key="5">
    <source>
        <dbReference type="ARBA" id="ARBA00022692"/>
    </source>
</evidence>
<sequence length="808" mass="89346">MNHRKSLLALTVASLFTTSMSYAEEANKEDDYEVIVVTQKRAQSLKEVPVSVSAFNENFIDDYNIDNAVALSKFTPGLNGGTSNDSFVDTIGIRGIVTQDYGIGGDPSIGLYFDGVYQGRSGGALGTFFDISRVEVTKGPQGTLFGRNAASGAISIYSNDAVDGVEGSIEGALGSDNLQELTGVFNTNLGDNLFLRLAGHYSSEDNYVENLAGDELRGRDVAALRGILKYEGDDTMVRLSANYEDRDMDGGIYRSIWTEGPGDAIATDLGKDSQDVAEVTALTLDIEHDFGSVIFTSQTALKNYTWDYVEDYDGTAMPFGNYSQVDDTEYVSQEFRLNSDNDSDIYWFVGVSAYKETIDTQFYNEYDDDAFCSYLPYFEEWDEPLADITSDPGAYYADCHELFVDGWYELDFVDDADEIQMMVDDGDIPAPGAGELGVREEVFARGTNQGWGIYGDITWTISDTTDVTVGARYSYDEKEFGLNLPEPDGWLGHYWLVGAHTSGAWIDDKQDWSEFTPRVAINHQLTDDINVYANYSRGYKAGGYNTFAFNLNYLDWTGFDEDEEWFDYEPDGVIDDIDEAFWESELYGGELPEGSTLASYDPEIVDSYEIGMKGAFLDNTLNVNLGVYYYDYTDFQGTFPNAGGVIIKNIGEAEGKGVEFDATWTPTDSLRLFVASALQNSEVKKGESAEGESIVGQKLSAPEATFTFIGTYSFSIGEDTDMDVQLSYAWQSETFGDEFLGGSNLLEQDAYGLWGAVANLYTESWQFTAYVENITDELYYEGAVIDTGYTRFGIGQGTNGGIKAKFSF</sequence>
<keyword evidence="5 11" id="KW-0812">Transmembrane</keyword>
<comment type="similarity">
    <text evidence="11 12">Belongs to the TonB-dependent receptor family.</text>
</comment>
<dbReference type="SUPFAM" id="SSF56935">
    <property type="entry name" value="Porins"/>
    <property type="match status" value="1"/>
</dbReference>
<keyword evidence="8 12" id="KW-0798">TonB box</keyword>
<keyword evidence="10 11" id="KW-0998">Cell outer membrane</keyword>
<dbReference type="OrthoDB" id="7051185at2"/>
<keyword evidence="3 11" id="KW-1134">Transmembrane beta strand</keyword>
<dbReference type="EMBL" id="SWDB01000007">
    <property type="protein sequence ID" value="TKB46731.1"/>
    <property type="molecule type" value="Genomic_DNA"/>
</dbReference>
<organism evidence="16 17">
    <name type="scientific">Thalassotalea mangrovi</name>
    <dbReference type="NCBI Taxonomy" id="2572245"/>
    <lineage>
        <taxon>Bacteria</taxon>
        <taxon>Pseudomonadati</taxon>
        <taxon>Pseudomonadota</taxon>
        <taxon>Gammaproteobacteria</taxon>
        <taxon>Alteromonadales</taxon>
        <taxon>Colwelliaceae</taxon>
        <taxon>Thalassotalea</taxon>
    </lineage>
</organism>
<dbReference type="PANTHER" id="PTHR32552">
    <property type="entry name" value="FERRICHROME IRON RECEPTOR-RELATED"/>
    <property type="match status" value="1"/>
</dbReference>
<keyword evidence="6" id="KW-0408">Iron</keyword>
<dbReference type="InterPro" id="IPR039426">
    <property type="entry name" value="TonB-dep_rcpt-like"/>
</dbReference>
<evidence type="ECO:0000256" key="12">
    <source>
        <dbReference type="RuleBase" id="RU003357"/>
    </source>
</evidence>
<keyword evidence="13" id="KW-0732">Signal</keyword>
<feature type="chain" id="PRO_5020387632" evidence="13">
    <location>
        <begin position="24"/>
        <end position="808"/>
    </location>
</feature>
<keyword evidence="17" id="KW-1185">Reference proteome</keyword>
<dbReference type="Pfam" id="PF07715">
    <property type="entry name" value="Plug"/>
    <property type="match status" value="1"/>
</dbReference>
<dbReference type="RefSeq" id="WP_136734798.1">
    <property type="nucleotide sequence ID" value="NZ_SWDB01000007.1"/>
</dbReference>
<evidence type="ECO:0000313" key="17">
    <source>
        <dbReference type="Proteomes" id="UP000307999"/>
    </source>
</evidence>
<dbReference type="Proteomes" id="UP000307999">
    <property type="component" value="Unassembled WGS sequence"/>
</dbReference>
<evidence type="ECO:0000256" key="8">
    <source>
        <dbReference type="ARBA" id="ARBA00023077"/>
    </source>
</evidence>
<comment type="caution">
    <text evidence="16">The sequence shown here is derived from an EMBL/GenBank/DDBJ whole genome shotgun (WGS) entry which is preliminary data.</text>
</comment>
<reference evidence="16 17" key="1">
    <citation type="submission" date="2019-04" db="EMBL/GenBank/DDBJ databases">
        <title>Thalassotalea guangxiensis sp. nov., isolated from sediment of the coastal wetland.</title>
        <authorList>
            <person name="Zheng S."/>
            <person name="Zhang D."/>
        </authorList>
    </citation>
    <scope>NUCLEOTIDE SEQUENCE [LARGE SCALE GENOMIC DNA]</scope>
    <source>
        <strain evidence="16 17">ZS-4</strain>
    </source>
</reference>
<dbReference type="PANTHER" id="PTHR32552:SF81">
    <property type="entry name" value="TONB-DEPENDENT OUTER MEMBRANE RECEPTOR"/>
    <property type="match status" value="1"/>
</dbReference>
<evidence type="ECO:0000256" key="10">
    <source>
        <dbReference type="ARBA" id="ARBA00023237"/>
    </source>
</evidence>
<dbReference type="InterPro" id="IPR000531">
    <property type="entry name" value="Beta-barrel_TonB"/>
</dbReference>
<evidence type="ECO:0000256" key="7">
    <source>
        <dbReference type="ARBA" id="ARBA00023065"/>
    </source>
</evidence>
<evidence type="ECO:0000256" key="3">
    <source>
        <dbReference type="ARBA" id="ARBA00022452"/>
    </source>
</evidence>
<evidence type="ECO:0000256" key="6">
    <source>
        <dbReference type="ARBA" id="ARBA00023004"/>
    </source>
</evidence>
<accession>A0A4U1B9I8</accession>
<evidence type="ECO:0000259" key="15">
    <source>
        <dbReference type="Pfam" id="PF07715"/>
    </source>
</evidence>
<gene>
    <name evidence="16" type="ORF">E8M12_04015</name>
</gene>